<feature type="non-terminal residue" evidence="2">
    <location>
        <position position="1"/>
    </location>
</feature>
<feature type="domain" description="Phage tail collar" evidence="1">
    <location>
        <begin position="15"/>
        <end position="62"/>
    </location>
</feature>
<keyword evidence="3" id="KW-1185">Reference proteome</keyword>
<evidence type="ECO:0000259" key="1">
    <source>
        <dbReference type="Pfam" id="PF07484"/>
    </source>
</evidence>
<reference evidence="2 3" key="1">
    <citation type="submission" date="2014-08" db="EMBL/GenBank/DDBJ databases">
        <title>Genome sequences of NCPPB Pectobacterium isolates.</title>
        <authorList>
            <person name="Glover R.H."/>
            <person name="Sapp M."/>
            <person name="Elphinstone J."/>
        </authorList>
    </citation>
    <scope>NUCLEOTIDE SEQUENCE [LARGE SCALE GENOMIC DNA]</scope>
    <source>
        <strain evidence="2 3">NCPPB3841</strain>
    </source>
</reference>
<dbReference type="Gene3D" id="3.90.1340.10">
    <property type="entry name" value="Phage tail collar domain"/>
    <property type="match status" value="1"/>
</dbReference>
<comment type="caution">
    <text evidence="2">The sequence shown here is derived from an EMBL/GenBank/DDBJ whole genome shotgun (WGS) entry which is preliminary data.</text>
</comment>
<dbReference type="EMBL" id="JQOF01000141">
    <property type="protein sequence ID" value="KGA38941.1"/>
    <property type="molecule type" value="Genomic_DNA"/>
</dbReference>
<proteinExistence type="predicted"/>
<protein>
    <submittedName>
        <fullName evidence="2">Pilus assembly protein</fullName>
    </submittedName>
</protein>
<dbReference type="RefSeq" id="WP_044210253.1">
    <property type="nucleotide sequence ID" value="NZ_JQOF01000141.1"/>
</dbReference>
<gene>
    <name evidence="2" type="ORF">KU75_25715</name>
</gene>
<dbReference type="SUPFAM" id="SSF88874">
    <property type="entry name" value="Receptor-binding domain of short tail fibre protein gp12"/>
    <property type="match status" value="1"/>
</dbReference>
<dbReference type="InterPro" id="IPR011083">
    <property type="entry name" value="Phage_tail_collar_dom"/>
</dbReference>
<evidence type="ECO:0000313" key="3">
    <source>
        <dbReference type="Proteomes" id="UP000029447"/>
    </source>
</evidence>
<organism evidence="2 3">
    <name type="scientific">Pectobacterium odoriferum</name>
    <dbReference type="NCBI Taxonomy" id="78398"/>
    <lineage>
        <taxon>Bacteria</taxon>
        <taxon>Pseudomonadati</taxon>
        <taxon>Pseudomonadota</taxon>
        <taxon>Gammaproteobacteria</taxon>
        <taxon>Enterobacterales</taxon>
        <taxon>Pectobacteriaceae</taxon>
        <taxon>Pectobacterium</taxon>
    </lineage>
</organism>
<sequence length="158" mass="16933">CQSGAWKSSSSIQPGTITMWGAPVPPDGWLELNGQLFNPSGNPVLASLYPSSQVPDFRGYFPRGWDNGAGLDTDHARLLLSEQNDAIRNITGSFQTFDYNGYSPTGVFSHQSRSGSSVSGTPQAWSHSVVQIDASSTVPTADENRPKNIAVMFIIKAG</sequence>
<evidence type="ECO:0000313" key="2">
    <source>
        <dbReference type="EMBL" id="KGA38941.1"/>
    </source>
</evidence>
<dbReference type="Proteomes" id="UP000029447">
    <property type="component" value="Unassembled WGS sequence"/>
</dbReference>
<accession>A0ABR4VHU6</accession>
<name>A0ABR4VHU6_9GAMM</name>
<dbReference type="Pfam" id="PF07484">
    <property type="entry name" value="Collar"/>
    <property type="match status" value="1"/>
</dbReference>
<dbReference type="InterPro" id="IPR037053">
    <property type="entry name" value="Phage_tail_collar_dom_sf"/>
</dbReference>